<evidence type="ECO:0000313" key="2">
    <source>
        <dbReference type="Proteomes" id="UP000270094"/>
    </source>
</evidence>
<reference evidence="1 2" key="1">
    <citation type="submission" date="2018-11" db="EMBL/GenBank/DDBJ databases">
        <authorList>
            <consortium name="Pathogen Informatics"/>
        </authorList>
    </citation>
    <scope>NUCLEOTIDE SEQUENCE [LARGE SCALE GENOMIC DNA]</scope>
</reference>
<dbReference type="AlphaFoldDB" id="A0A3P7JHS5"/>
<sequence>MPRTSSTASKPANISITGLVIKSAPPVLPVISQSGNYSIKDRLQTIFGNFVGVNSSNPNGTKEITSTQQSTTLNISTSRISTILTTSSSSAKPNITTTSTIYSPTSSKNILNLTAAASTSKPSAKPNQPVKVTTNNLSLTSMAKVFRSQLPASEEPVDVRRMPEKMLNPSVKREANRAESSGQEEVVYDLTEEKSNFKLERPDTAAREVNAVQEPIKPELNPVRSIVVDPIKPVNM</sequence>
<protein>
    <submittedName>
        <fullName evidence="1">Uncharacterized protein</fullName>
    </submittedName>
</protein>
<dbReference type="Proteomes" id="UP000270094">
    <property type="component" value="Unassembled WGS sequence"/>
</dbReference>
<organism evidence="1 2">
    <name type="scientific">Strongylus vulgaris</name>
    <name type="common">Blood worm</name>
    <dbReference type="NCBI Taxonomy" id="40348"/>
    <lineage>
        <taxon>Eukaryota</taxon>
        <taxon>Metazoa</taxon>
        <taxon>Ecdysozoa</taxon>
        <taxon>Nematoda</taxon>
        <taxon>Chromadorea</taxon>
        <taxon>Rhabditida</taxon>
        <taxon>Rhabditina</taxon>
        <taxon>Rhabditomorpha</taxon>
        <taxon>Strongyloidea</taxon>
        <taxon>Strongylidae</taxon>
        <taxon>Strongylus</taxon>
    </lineage>
</organism>
<name>A0A3P7JHS5_STRVU</name>
<dbReference type="OrthoDB" id="5874081at2759"/>
<keyword evidence="2" id="KW-1185">Reference proteome</keyword>
<evidence type="ECO:0000313" key="1">
    <source>
        <dbReference type="EMBL" id="VDM82926.1"/>
    </source>
</evidence>
<proteinExistence type="predicted"/>
<accession>A0A3P7JHS5</accession>
<gene>
    <name evidence="1" type="ORF">SVUK_LOCUS17924</name>
</gene>
<dbReference type="EMBL" id="UYYB01120091">
    <property type="protein sequence ID" value="VDM82926.1"/>
    <property type="molecule type" value="Genomic_DNA"/>
</dbReference>